<feature type="region of interest" description="Disordered" evidence="1">
    <location>
        <begin position="1"/>
        <end position="163"/>
    </location>
</feature>
<evidence type="ECO:0000313" key="3">
    <source>
        <dbReference type="Proteomes" id="UP000266841"/>
    </source>
</evidence>
<organism evidence="2 3">
    <name type="scientific">Thalassiosira oceanica</name>
    <name type="common">Marine diatom</name>
    <dbReference type="NCBI Taxonomy" id="159749"/>
    <lineage>
        <taxon>Eukaryota</taxon>
        <taxon>Sar</taxon>
        <taxon>Stramenopiles</taxon>
        <taxon>Ochrophyta</taxon>
        <taxon>Bacillariophyta</taxon>
        <taxon>Coscinodiscophyceae</taxon>
        <taxon>Thalassiosirophycidae</taxon>
        <taxon>Thalassiosirales</taxon>
        <taxon>Thalassiosiraceae</taxon>
        <taxon>Thalassiosira</taxon>
    </lineage>
</organism>
<keyword evidence="3" id="KW-1185">Reference proteome</keyword>
<proteinExistence type="predicted"/>
<feature type="non-terminal residue" evidence="2">
    <location>
        <position position="1"/>
    </location>
</feature>
<feature type="compositionally biased region" description="Polar residues" evidence="1">
    <location>
        <begin position="43"/>
        <end position="62"/>
    </location>
</feature>
<gene>
    <name evidence="2" type="ORF">THAOC_31068</name>
</gene>
<feature type="compositionally biased region" description="Gly residues" evidence="1">
    <location>
        <begin position="102"/>
        <end position="132"/>
    </location>
</feature>
<evidence type="ECO:0000256" key="1">
    <source>
        <dbReference type="SAM" id="MobiDB-lite"/>
    </source>
</evidence>
<comment type="caution">
    <text evidence="2">The sequence shown here is derived from an EMBL/GenBank/DDBJ whole genome shotgun (WGS) entry which is preliminary data.</text>
</comment>
<sequence>PAPPSGRPPPDDPQGHAWTQMPTGPDDSYYAPRKPRREKSVYTLGNSTITGKVQTVDSSPSDDGSAERINSMPIGQMRDAAPDGRGWSPRADRDDGSDGNVHGAGGLLRAGRAGGHPGLPDGRNGGAVGAGLDGERAEPEQVEERVVREEPSVVAQPPVVVRA</sequence>
<name>K0R8V8_THAOC</name>
<dbReference type="Proteomes" id="UP000266841">
    <property type="component" value="Unassembled WGS sequence"/>
</dbReference>
<accession>K0R8V8</accession>
<feature type="compositionally biased region" description="Basic and acidic residues" evidence="1">
    <location>
        <begin position="133"/>
        <end position="151"/>
    </location>
</feature>
<reference evidence="2 3" key="1">
    <citation type="journal article" date="2012" name="Genome Biol.">
        <title>Genome and low-iron response of an oceanic diatom adapted to chronic iron limitation.</title>
        <authorList>
            <person name="Lommer M."/>
            <person name="Specht M."/>
            <person name="Roy A.S."/>
            <person name="Kraemer L."/>
            <person name="Andreson R."/>
            <person name="Gutowska M.A."/>
            <person name="Wolf J."/>
            <person name="Bergner S.V."/>
            <person name="Schilhabel M.B."/>
            <person name="Klostermeier U.C."/>
            <person name="Beiko R.G."/>
            <person name="Rosenstiel P."/>
            <person name="Hippler M."/>
            <person name="Laroche J."/>
        </authorList>
    </citation>
    <scope>NUCLEOTIDE SEQUENCE [LARGE SCALE GENOMIC DNA]</scope>
    <source>
        <strain evidence="2 3">CCMP1005</strain>
    </source>
</reference>
<dbReference type="EMBL" id="AGNL01044281">
    <property type="protein sequence ID" value="EJK50003.1"/>
    <property type="molecule type" value="Genomic_DNA"/>
</dbReference>
<protein>
    <submittedName>
        <fullName evidence="2">Uncharacterized protein</fullName>
    </submittedName>
</protein>
<dbReference type="AlphaFoldDB" id="K0R8V8"/>
<evidence type="ECO:0000313" key="2">
    <source>
        <dbReference type="EMBL" id="EJK50003.1"/>
    </source>
</evidence>